<dbReference type="Pfam" id="PF00271">
    <property type="entry name" value="Helicase_C"/>
    <property type="match status" value="1"/>
</dbReference>
<sequence length="971" mass="111349">MDTVNVKTRFQHLKTLMTLLSKSDPYLAVASNYPRAFSPITIYPHQVDLLSRLMFVRPIRIFIGDEIGLGKTVESISLLRHLEKAGELKCVLIIVPRILAGQWETEPMRMGVSKEDIFLFGSGKDIRRLKNVVSDKKSFVISIGLVRMEQHLKRLLNIDWDTIVIDEAHNVTLNSVRTKHAIEKLVEDTTRNVIFLSATPHRGIANDYLFRLRLLDSYLVEEYAKLDINPFYESTHNSLLFRRTKEIVNNLQEEEVFKPCKFQLHLMQPTPEERAFTNALLAFLKEKARELGEDGVNTPVGLLLVLLRKRASSSPYAAIKTLRAIIKSFHKKQEEGKRQGVEVADFEEMLLGEDYAVDIETDFDDVAGGMIKAYSKALKPKDIEILTRILKLAEQVSKRDSKLEAAKELILDLVGRNEGKVLIFTEYRDTLDYLKRAIESDRDNRFRNFAIKFETLSGKDKYRFEEVKARFEDDPAVQVLMATDVASEGLNLQIANHMINYDAPWSPVKLEQRIGRIWRLGQRYISYVYNMFLSTDSDLAIVEKLYEKILNIEKAVGYAKPIIGEEVRVANLTASEEMWKTGEIGEIDYKGKKVRLTEHRLIYAELTGQIDEFVKAFLATIQSLNNELRTKNVFPIYSARSIRNNLKRTVGTDNLAEYEEILGDLTTRIGYIEGKSEYEVNALKKHPIKMMEYLKVGAKESLPKFLFVSSESEDGIFYIVEVKINGRKYFIGYNRNKGELLTGINLIKFVAKVSKNGLSAPNSSLGAEKFADLRVNERSLIKNKIQRVLEDIFSPYRIYFRETKEYGIRADEQTVDVNVGEPKIISTVVLAKHREGKDETIDEYLKKKVETTAMEIAAAYEMSKDDVLKVDPEVYKSESYDILSYLKDGGKRYVEVKGHLGMKFYAELTENEYQTAEKLQDDYSLHLVINLKANEYGEIDKNDAILLEFRNPLKSMQVKESGGPTRYLLLA</sequence>
<dbReference type="SUPFAM" id="SSF52540">
    <property type="entry name" value="P-loop containing nucleoside triphosphate hydrolases"/>
    <property type="match status" value="2"/>
</dbReference>
<dbReference type="Gene3D" id="3.40.50.300">
    <property type="entry name" value="P-loop containing nucleotide triphosphate hydrolases"/>
    <property type="match status" value="1"/>
</dbReference>
<gene>
    <name evidence="4" type="ORF">ENJ03_04370</name>
</gene>
<dbReference type="GO" id="GO:0016787">
    <property type="term" value="F:hydrolase activity"/>
    <property type="evidence" value="ECO:0007669"/>
    <property type="project" value="UniProtKB-KW"/>
</dbReference>
<keyword evidence="1" id="KW-0378">Hydrolase</keyword>
<comment type="caution">
    <text evidence="4">The sequence shown here is derived from an EMBL/GenBank/DDBJ whole genome shotgun (WGS) entry which is preliminary data.</text>
</comment>
<dbReference type="InterPro" id="IPR001650">
    <property type="entry name" value="Helicase_C-like"/>
</dbReference>
<dbReference type="PROSITE" id="PS51192">
    <property type="entry name" value="HELICASE_ATP_BIND_1"/>
    <property type="match status" value="1"/>
</dbReference>
<dbReference type="SMART" id="SM00487">
    <property type="entry name" value="DEXDc"/>
    <property type="match status" value="1"/>
</dbReference>
<dbReference type="EMBL" id="DRKW01000256">
    <property type="protein sequence ID" value="HEB74436.1"/>
    <property type="molecule type" value="Genomic_DNA"/>
</dbReference>
<dbReference type="PANTHER" id="PTHR45766:SF6">
    <property type="entry name" value="SWI_SNF-RELATED MATRIX-ASSOCIATED ACTIN-DEPENDENT REGULATOR OF CHROMATIN SUBFAMILY A-LIKE PROTEIN 1"/>
    <property type="match status" value="1"/>
</dbReference>
<dbReference type="Gene3D" id="3.40.50.10810">
    <property type="entry name" value="Tandem AAA-ATPase domain"/>
    <property type="match status" value="1"/>
</dbReference>
<evidence type="ECO:0000259" key="2">
    <source>
        <dbReference type="PROSITE" id="PS51192"/>
    </source>
</evidence>
<dbReference type="InterPro" id="IPR027417">
    <property type="entry name" value="P-loop_NTPase"/>
</dbReference>
<dbReference type="InterPro" id="IPR000330">
    <property type="entry name" value="SNF2_N"/>
</dbReference>
<reference evidence="4" key="1">
    <citation type="journal article" date="2020" name="mSystems">
        <title>Genome- and Community-Level Interaction Insights into Carbon Utilization and Element Cycling Functions of Hydrothermarchaeota in Hydrothermal Sediment.</title>
        <authorList>
            <person name="Zhou Z."/>
            <person name="Liu Y."/>
            <person name="Xu W."/>
            <person name="Pan J."/>
            <person name="Luo Z.H."/>
            <person name="Li M."/>
        </authorList>
    </citation>
    <scope>NUCLEOTIDE SEQUENCE [LARGE SCALE GENOMIC DNA]</scope>
    <source>
        <strain evidence="4">HyVt-45</strain>
    </source>
</reference>
<protein>
    <submittedName>
        <fullName evidence="4">DUF3883 domain-containing protein</fullName>
    </submittedName>
</protein>
<name>A0A7V1N2W8_DESA2</name>
<dbReference type="InterPro" id="IPR014001">
    <property type="entry name" value="Helicase_ATP-bd"/>
</dbReference>
<accession>A0A7V1N2W8</accession>
<dbReference type="InterPro" id="IPR049730">
    <property type="entry name" value="SNF2/RAD54-like_C"/>
</dbReference>
<evidence type="ECO:0000256" key="1">
    <source>
        <dbReference type="ARBA" id="ARBA00022801"/>
    </source>
</evidence>
<dbReference type="InterPro" id="IPR038718">
    <property type="entry name" value="SNF2-like_sf"/>
</dbReference>
<organism evidence="4">
    <name type="scientific">Desulfofervidus auxilii</name>
    <dbReference type="NCBI Taxonomy" id="1621989"/>
    <lineage>
        <taxon>Bacteria</taxon>
        <taxon>Pseudomonadati</taxon>
        <taxon>Thermodesulfobacteriota</taxon>
        <taxon>Candidatus Desulfofervidia</taxon>
        <taxon>Candidatus Desulfofervidales</taxon>
        <taxon>Candidatus Desulfofervidaceae</taxon>
        <taxon>Candidatus Desulfofervidus</taxon>
    </lineage>
</organism>
<evidence type="ECO:0000313" key="4">
    <source>
        <dbReference type="EMBL" id="HEB74436.1"/>
    </source>
</evidence>
<dbReference type="Pfam" id="PF00176">
    <property type="entry name" value="SNF2-rel_dom"/>
    <property type="match status" value="1"/>
</dbReference>
<feature type="domain" description="Helicase ATP-binding" evidence="2">
    <location>
        <begin position="52"/>
        <end position="218"/>
    </location>
</feature>
<dbReference type="PANTHER" id="PTHR45766">
    <property type="entry name" value="DNA ANNEALING HELICASE AND ENDONUCLEASE ZRANB3 FAMILY MEMBER"/>
    <property type="match status" value="1"/>
</dbReference>
<dbReference type="GO" id="GO:0005524">
    <property type="term" value="F:ATP binding"/>
    <property type="evidence" value="ECO:0007669"/>
    <property type="project" value="InterPro"/>
</dbReference>
<evidence type="ECO:0000259" key="3">
    <source>
        <dbReference type="PROSITE" id="PS51194"/>
    </source>
</evidence>
<dbReference type="SMART" id="SM00490">
    <property type="entry name" value="HELICc"/>
    <property type="match status" value="1"/>
</dbReference>
<dbReference type="InterPro" id="IPR024975">
    <property type="entry name" value="NOV_C"/>
</dbReference>
<dbReference type="Pfam" id="PF13020">
    <property type="entry name" value="NOV_C"/>
    <property type="match status" value="1"/>
</dbReference>
<dbReference type="PROSITE" id="PS51194">
    <property type="entry name" value="HELICASE_CTER"/>
    <property type="match status" value="1"/>
</dbReference>
<dbReference type="AlphaFoldDB" id="A0A7V1N2W8"/>
<feature type="domain" description="Helicase C-terminal" evidence="3">
    <location>
        <begin position="405"/>
        <end position="568"/>
    </location>
</feature>
<proteinExistence type="predicted"/>
<dbReference type="CDD" id="cd18793">
    <property type="entry name" value="SF2_C_SNF"/>
    <property type="match status" value="1"/>
</dbReference>
<dbReference type="Proteomes" id="UP000886268">
    <property type="component" value="Unassembled WGS sequence"/>
</dbReference>